<proteinExistence type="predicted"/>
<dbReference type="InterPro" id="IPR037401">
    <property type="entry name" value="SnoaL-like"/>
</dbReference>
<organism evidence="2 3">
    <name type="scientific">Rhodoglobus vestalii</name>
    <dbReference type="NCBI Taxonomy" id="193384"/>
    <lineage>
        <taxon>Bacteria</taxon>
        <taxon>Bacillati</taxon>
        <taxon>Actinomycetota</taxon>
        <taxon>Actinomycetes</taxon>
        <taxon>Micrococcales</taxon>
        <taxon>Microbacteriaceae</taxon>
        <taxon>Rhodoglobus</taxon>
    </lineage>
</organism>
<reference evidence="2 3" key="1">
    <citation type="submission" date="2019-06" db="EMBL/GenBank/DDBJ databases">
        <title>Sequencing the genomes of 1000 actinobacteria strains.</title>
        <authorList>
            <person name="Klenk H.-P."/>
        </authorList>
    </citation>
    <scope>NUCLEOTIDE SEQUENCE [LARGE SCALE GENOMIC DNA]</scope>
    <source>
        <strain evidence="2 3">DSM 21947</strain>
    </source>
</reference>
<feature type="domain" description="SnoaL-like" evidence="1">
    <location>
        <begin position="16"/>
        <end position="129"/>
    </location>
</feature>
<evidence type="ECO:0000313" key="3">
    <source>
        <dbReference type="Proteomes" id="UP000316560"/>
    </source>
</evidence>
<accession>A0A8H2K871</accession>
<dbReference type="Pfam" id="PF13474">
    <property type="entry name" value="SnoaL_3"/>
    <property type="match status" value="1"/>
</dbReference>
<dbReference type="InterPro" id="IPR032710">
    <property type="entry name" value="NTF2-like_dom_sf"/>
</dbReference>
<dbReference type="Proteomes" id="UP000316560">
    <property type="component" value="Unassembled WGS sequence"/>
</dbReference>
<dbReference type="RefSeq" id="WP_141989892.1">
    <property type="nucleotide sequence ID" value="NZ_VFRA01000001.1"/>
</dbReference>
<dbReference type="EMBL" id="VFRA01000001">
    <property type="protein sequence ID" value="TQO19451.1"/>
    <property type="molecule type" value="Genomic_DNA"/>
</dbReference>
<dbReference type="SUPFAM" id="SSF54427">
    <property type="entry name" value="NTF2-like"/>
    <property type="match status" value="1"/>
</dbReference>
<dbReference type="OrthoDB" id="8420006at2"/>
<keyword evidence="3" id="KW-1185">Reference proteome</keyword>
<dbReference type="AlphaFoldDB" id="A0A8H2K871"/>
<dbReference type="Gene3D" id="3.10.450.50">
    <property type="match status" value="1"/>
</dbReference>
<protein>
    <submittedName>
        <fullName evidence="2">SnoaL-like protein</fullName>
    </submittedName>
</protein>
<name>A0A8H2K871_9MICO</name>
<gene>
    <name evidence="2" type="ORF">FB472_1004</name>
</gene>
<evidence type="ECO:0000313" key="2">
    <source>
        <dbReference type="EMBL" id="TQO19451.1"/>
    </source>
</evidence>
<comment type="caution">
    <text evidence="2">The sequence shown here is derived from an EMBL/GenBank/DDBJ whole genome shotgun (WGS) entry which is preliminary data.</text>
</comment>
<evidence type="ECO:0000259" key="1">
    <source>
        <dbReference type="Pfam" id="PF13474"/>
    </source>
</evidence>
<sequence length="135" mass="15165">MSSRTPTEDEVLGAASAIVDAFASTDGDRYFEGFAPEATFIFHTEQSRLCNREEYESLWASWIDSGWRVRECESSNPSVQPFPGGAVFSHDVFTHVDTGDGEDSYRERETVVFRVDDDRLLAVHEHLSPQPESTS</sequence>